<feature type="non-terminal residue" evidence="2">
    <location>
        <position position="205"/>
    </location>
</feature>
<dbReference type="GO" id="GO:0016791">
    <property type="term" value="F:phosphatase activity"/>
    <property type="evidence" value="ECO:0007669"/>
    <property type="project" value="TreeGrafter"/>
</dbReference>
<organism evidence="2">
    <name type="scientific">marine metagenome</name>
    <dbReference type="NCBI Taxonomy" id="408172"/>
    <lineage>
        <taxon>unclassified sequences</taxon>
        <taxon>metagenomes</taxon>
        <taxon>ecological metagenomes</taxon>
    </lineage>
</organism>
<dbReference type="Pfam" id="PF00149">
    <property type="entry name" value="Metallophos"/>
    <property type="match status" value="1"/>
</dbReference>
<dbReference type="PANTHER" id="PTHR42850">
    <property type="entry name" value="METALLOPHOSPHOESTERASE"/>
    <property type="match status" value="1"/>
</dbReference>
<dbReference type="InterPro" id="IPR004843">
    <property type="entry name" value="Calcineurin-like_PHP"/>
</dbReference>
<gene>
    <name evidence="2" type="ORF">METZ01_LOCUS311243</name>
</gene>
<dbReference type="SUPFAM" id="SSF56300">
    <property type="entry name" value="Metallo-dependent phosphatases"/>
    <property type="match status" value="1"/>
</dbReference>
<dbReference type="PANTHER" id="PTHR42850:SF4">
    <property type="entry name" value="ZINC-DEPENDENT ENDOPOLYPHOSPHATASE"/>
    <property type="match status" value="1"/>
</dbReference>
<dbReference type="GO" id="GO:0000298">
    <property type="term" value="F:endopolyphosphatase activity"/>
    <property type="evidence" value="ECO:0007669"/>
    <property type="project" value="TreeGrafter"/>
</dbReference>
<dbReference type="GO" id="GO:0005737">
    <property type="term" value="C:cytoplasm"/>
    <property type="evidence" value="ECO:0007669"/>
    <property type="project" value="TreeGrafter"/>
</dbReference>
<dbReference type="AlphaFoldDB" id="A0A382NB79"/>
<dbReference type="InterPro" id="IPR050126">
    <property type="entry name" value="Ap4A_hydrolase"/>
</dbReference>
<feature type="domain" description="Calcineurin-like phosphoesterase" evidence="1">
    <location>
        <begin position="1"/>
        <end position="175"/>
    </location>
</feature>
<dbReference type="InterPro" id="IPR029052">
    <property type="entry name" value="Metallo-depent_PP-like"/>
</dbReference>
<accession>A0A382NB79</accession>
<reference evidence="2" key="1">
    <citation type="submission" date="2018-05" db="EMBL/GenBank/DDBJ databases">
        <authorList>
            <person name="Lanie J.A."/>
            <person name="Ng W.-L."/>
            <person name="Kazmierczak K.M."/>
            <person name="Andrzejewski T.M."/>
            <person name="Davidsen T.M."/>
            <person name="Wayne K.J."/>
            <person name="Tettelin H."/>
            <person name="Glass J.I."/>
            <person name="Rusch D."/>
            <person name="Podicherti R."/>
            <person name="Tsui H.-C.T."/>
            <person name="Winkler M.E."/>
        </authorList>
    </citation>
    <scope>NUCLEOTIDE SEQUENCE</scope>
</reference>
<name>A0A382NB79_9ZZZZ</name>
<evidence type="ECO:0000259" key="1">
    <source>
        <dbReference type="Pfam" id="PF00149"/>
    </source>
</evidence>
<dbReference type="EMBL" id="UINC01099259">
    <property type="protein sequence ID" value="SVC58389.1"/>
    <property type="molecule type" value="Genomic_DNA"/>
</dbReference>
<dbReference type="GO" id="GO:0006798">
    <property type="term" value="P:polyphosphate catabolic process"/>
    <property type="evidence" value="ECO:0007669"/>
    <property type="project" value="TreeGrafter"/>
</dbReference>
<protein>
    <recommendedName>
        <fullName evidence="1">Calcineurin-like phosphoesterase domain-containing protein</fullName>
    </recommendedName>
</protein>
<sequence>MRTIFIGDVHGCSVEFRDMLDSVNYIEGSDRLLLTGDAFSRGPDPMGVWDILQETGAEMVLGNHDAKLLEKLQCRVTGQQVIINKPDQRYTLDHLDSVSEIVLAWLTGIPLYILEDTFLLVHAGINPEKGLEGTSREEFIAIRTWPPAEGLEGLRWHDAPIPVHQTIIFGHDAPSGLVVKRRADGSPYLIGLDSGCVYGGHLSAY</sequence>
<evidence type="ECO:0000313" key="2">
    <source>
        <dbReference type="EMBL" id="SVC58389.1"/>
    </source>
</evidence>
<proteinExistence type="predicted"/>
<dbReference type="Gene3D" id="3.60.21.10">
    <property type="match status" value="1"/>
</dbReference>